<dbReference type="GO" id="GO:0006950">
    <property type="term" value="P:response to stress"/>
    <property type="evidence" value="ECO:0007669"/>
    <property type="project" value="TreeGrafter"/>
</dbReference>
<accession>A0A2T9JN84</accession>
<dbReference type="Proteomes" id="UP000244913">
    <property type="component" value="Unassembled WGS sequence"/>
</dbReference>
<reference evidence="2 3" key="1">
    <citation type="submission" date="2018-04" db="EMBL/GenBank/DDBJ databases">
        <title>The genome sequence of Caulobacter sp. 736.</title>
        <authorList>
            <person name="Gao J."/>
            <person name="Sun J."/>
        </authorList>
    </citation>
    <scope>NUCLEOTIDE SEQUENCE [LARGE SCALE GENOMIC DNA]</scope>
    <source>
        <strain evidence="2 3">736</strain>
    </source>
</reference>
<dbReference type="EMBL" id="QDKP01000023">
    <property type="protein sequence ID" value="PVM85153.1"/>
    <property type="molecule type" value="Genomic_DNA"/>
</dbReference>
<dbReference type="InterPro" id="IPR000835">
    <property type="entry name" value="HTH_MarR-typ"/>
</dbReference>
<dbReference type="PANTHER" id="PTHR33164">
    <property type="entry name" value="TRANSCRIPTIONAL REGULATOR, MARR FAMILY"/>
    <property type="match status" value="1"/>
</dbReference>
<dbReference type="InterPro" id="IPR039422">
    <property type="entry name" value="MarR/SlyA-like"/>
</dbReference>
<proteinExistence type="predicted"/>
<evidence type="ECO:0000313" key="3">
    <source>
        <dbReference type="Proteomes" id="UP000244913"/>
    </source>
</evidence>
<dbReference type="PANTHER" id="PTHR33164:SF44">
    <property type="entry name" value="TRANSCRIPTIONAL REGULATORY PROTEIN"/>
    <property type="match status" value="1"/>
</dbReference>
<evidence type="ECO:0000259" key="1">
    <source>
        <dbReference type="SMART" id="SM00347"/>
    </source>
</evidence>
<dbReference type="Gene3D" id="1.10.10.10">
    <property type="entry name" value="Winged helix-like DNA-binding domain superfamily/Winged helix DNA-binding domain"/>
    <property type="match status" value="1"/>
</dbReference>
<evidence type="ECO:0000313" key="2">
    <source>
        <dbReference type="EMBL" id="PVM85153.1"/>
    </source>
</evidence>
<feature type="domain" description="HTH marR-type" evidence="1">
    <location>
        <begin position="38"/>
        <end position="138"/>
    </location>
</feature>
<name>A0A2T9JN84_9CAUL</name>
<dbReference type="GO" id="GO:0003700">
    <property type="term" value="F:DNA-binding transcription factor activity"/>
    <property type="evidence" value="ECO:0007669"/>
    <property type="project" value="InterPro"/>
</dbReference>
<dbReference type="Pfam" id="PF12802">
    <property type="entry name" value="MarR_2"/>
    <property type="match status" value="1"/>
</dbReference>
<dbReference type="InterPro" id="IPR036388">
    <property type="entry name" value="WH-like_DNA-bd_sf"/>
</dbReference>
<keyword evidence="3" id="KW-1185">Reference proteome</keyword>
<protein>
    <submittedName>
        <fullName evidence="2">MarR family transcriptional regulator</fullName>
    </submittedName>
</protein>
<organism evidence="2 3">
    <name type="scientific">Caulobacter radicis</name>
    <dbReference type="NCBI Taxonomy" id="2172650"/>
    <lineage>
        <taxon>Bacteria</taxon>
        <taxon>Pseudomonadati</taxon>
        <taxon>Pseudomonadota</taxon>
        <taxon>Alphaproteobacteria</taxon>
        <taxon>Caulobacterales</taxon>
        <taxon>Caulobacteraceae</taxon>
        <taxon>Caulobacter</taxon>
    </lineage>
</organism>
<dbReference type="AlphaFoldDB" id="A0A2T9JN84"/>
<dbReference type="InterPro" id="IPR036390">
    <property type="entry name" value="WH_DNA-bd_sf"/>
</dbReference>
<comment type="caution">
    <text evidence="2">The sequence shown here is derived from an EMBL/GenBank/DDBJ whole genome shotgun (WGS) entry which is preliminary data.</text>
</comment>
<dbReference type="SUPFAM" id="SSF46785">
    <property type="entry name" value="Winged helix' DNA-binding domain"/>
    <property type="match status" value="1"/>
</dbReference>
<gene>
    <name evidence="2" type="ORF">DDF65_07575</name>
</gene>
<dbReference type="SMART" id="SM00347">
    <property type="entry name" value="HTH_MARR"/>
    <property type="match status" value="1"/>
</dbReference>
<sequence>MTPHADPRLILREEELDGGLELILLAEAALWAAVDGVLETEGRGLGRSHWRAAFLLRRRPGIGVQDLSKLTSLSKQAASKTLSDLQRLGLAEKASGDLDARRRPAVLTEAGKAFEARVSERLRALLGRAYRTGGLDGVPGARRILAALAGPRQGVGVNRREAL</sequence>
<dbReference type="RefSeq" id="WP_116566061.1">
    <property type="nucleotide sequence ID" value="NZ_QDKP01000023.1"/>
</dbReference>